<keyword evidence="4" id="KW-0808">Transferase</keyword>
<comment type="subcellular location">
    <subcellularLocation>
        <location evidence="1">Cell membrane</location>
        <topology evidence="1">Multi-pass membrane protein</topology>
    </subcellularLocation>
</comment>
<dbReference type="SMART" id="SM00304">
    <property type="entry name" value="HAMP"/>
    <property type="match status" value="1"/>
</dbReference>
<evidence type="ECO:0000256" key="2">
    <source>
        <dbReference type="ARBA" id="ARBA00022475"/>
    </source>
</evidence>
<dbReference type="SUPFAM" id="SSF55874">
    <property type="entry name" value="ATPase domain of HSP90 chaperone/DNA topoisomerase II/histidine kinase"/>
    <property type="match status" value="1"/>
</dbReference>
<protein>
    <submittedName>
        <fullName evidence="8">ATP-binding region, ATPase-like</fullName>
    </submittedName>
</protein>
<name>W4QJS4_9BACI</name>
<keyword evidence="9" id="KW-1185">Reference proteome</keyword>
<dbReference type="SUPFAM" id="SSF158472">
    <property type="entry name" value="HAMP domain-like"/>
    <property type="match status" value="1"/>
</dbReference>
<dbReference type="GO" id="GO:0000155">
    <property type="term" value="F:phosphorelay sensor kinase activity"/>
    <property type="evidence" value="ECO:0007669"/>
    <property type="project" value="InterPro"/>
</dbReference>
<dbReference type="InterPro" id="IPR003660">
    <property type="entry name" value="HAMP_dom"/>
</dbReference>
<reference evidence="8" key="1">
    <citation type="journal article" date="2014" name="Genome Announc.">
        <title>Draft Genome Sequences of Three Alkaliphilic Bacillus Strains, Bacillus wakoensis JCM 9140T, Bacillus akibai JCM 9157T, and Bacillus hemicellulosilyticus JCM 9152T.</title>
        <authorList>
            <person name="Yuki M."/>
            <person name="Oshima K."/>
            <person name="Suda W."/>
            <person name="Oshida Y."/>
            <person name="Kitamura K."/>
            <person name="Iida T."/>
            <person name="Hattori M."/>
            <person name="Ohkuma M."/>
        </authorList>
    </citation>
    <scope>NUCLEOTIDE SEQUENCE [LARGE SCALE GENOMIC DNA]</scope>
    <source>
        <strain evidence="8">JCM 9152</strain>
    </source>
</reference>
<dbReference type="Pfam" id="PF00672">
    <property type="entry name" value="HAMP"/>
    <property type="match status" value="1"/>
</dbReference>
<dbReference type="STRING" id="1236971.JCM9152_3687"/>
<keyword evidence="5 6" id="KW-0472">Membrane</keyword>
<dbReference type="Pfam" id="PF06580">
    <property type="entry name" value="His_kinase"/>
    <property type="match status" value="1"/>
</dbReference>
<gene>
    <name evidence="8" type="ORF">JCM9152_3687</name>
</gene>
<keyword evidence="6" id="KW-0812">Transmembrane</keyword>
<dbReference type="InterPro" id="IPR010559">
    <property type="entry name" value="Sig_transdc_His_kin_internal"/>
</dbReference>
<evidence type="ECO:0000256" key="4">
    <source>
        <dbReference type="ARBA" id="ARBA00022679"/>
    </source>
</evidence>
<dbReference type="GO" id="GO:0005524">
    <property type="term" value="F:ATP binding"/>
    <property type="evidence" value="ECO:0007669"/>
    <property type="project" value="UniProtKB-KW"/>
</dbReference>
<dbReference type="AlphaFoldDB" id="W4QJS4"/>
<feature type="transmembrane region" description="Helical" evidence="6">
    <location>
        <begin position="12"/>
        <end position="36"/>
    </location>
</feature>
<evidence type="ECO:0000313" key="9">
    <source>
        <dbReference type="Proteomes" id="UP000018895"/>
    </source>
</evidence>
<dbReference type="InterPro" id="IPR050640">
    <property type="entry name" value="Bact_2-comp_sensor_kinase"/>
</dbReference>
<keyword evidence="8" id="KW-0547">Nucleotide-binding</keyword>
<dbReference type="PANTHER" id="PTHR34220">
    <property type="entry name" value="SENSOR HISTIDINE KINASE YPDA"/>
    <property type="match status" value="1"/>
</dbReference>
<evidence type="ECO:0000259" key="7">
    <source>
        <dbReference type="PROSITE" id="PS50885"/>
    </source>
</evidence>
<dbReference type="CDD" id="cd06225">
    <property type="entry name" value="HAMP"/>
    <property type="match status" value="1"/>
</dbReference>
<dbReference type="Gene3D" id="3.30.565.10">
    <property type="entry name" value="Histidine kinase-like ATPase, C-terminal domain"/>
    <property type="match status" value="1"/>
</dbReference>
<sequence length="588" mass="69128">MFSKRNHIFGKTLFVRLLVMYHVVILPIILLGLYLYNWSYSNANQEISRYAQVQLTSYLENLNREIEWMEIQQFDILQERELRKIALTWDMMDSTEKKSSINYVLHRLTSIRNTSAYIKDIYIHIRSVDVTISAVNAVQTFDQLLYDATEMTLEGNKDRLIEKGGFLHLRPSMMGIDQEGEPLYTVQVELDAEKLKESLDTLNMYPESGTFLLSEDWRVMLSVGEESNRIPNHYLNTDKKLIDSTNRVDVDGSLYHFDKAYSEELGLFVVTYLPEEIVKSPLNKFSNWVWVFIVTSIVTIMIYSYSTYKLVHRPLLLLVDGFKRMESGGLDKPIKHEKTDEFGFIYDRYNKMLVKLKQLIDQDYKQKLMMQKAELKQLQSQINPHFLYNSFFILNSLAKTEDTERIEVFTKMLGEYFRFITRNGENEVSLEEEIKHARMYTEIQNLRFSRRIKVQFDELPEQMERVKVPRLIVQPIIENAYEHSLEKMSDEGYLRIHYEVLNDEFSIIVEDNGDTVNDDKIYKLAKHIMNIDEHQEQTGMINIHRRMVLTYGTGSGLFLSKSELGGLKVVIRIKQKGENEDVQTIDRG</sequence>
<keyword evidence="6" id="KW-1133">Transmembrane helix</keyword>
<proteinExistence type="predicted"/>
<evidence type="ECO:0000256" key="5">
    <source>
        <dbReference type="ARBA" id="ARBA00023136"/>
    </source>
</evidence>
<dbReference type="EMBL" id="BAUU01000030">
    <property type="protein sequence ID" value="GAE32167.1"/>
    <property type="molecule type" value="Genomic_DNA"/>
</dbReference>
<keyword evidence="8" id="KW-0067">ATP-binding</keyword>
<dbReference type="PROSITE" id="PS50885">
    <property type="entry name" value="HAMP"/>
    <property type="match status" value="1"/>
</dbReference>
<dbReference type="InterPro" id="IPR036890">
    <property type="entry name" value="HATPase_C_sf"/>
</dbReference>
<dbReference type="GO" id="GO:0005886">
    <property type="term" value="C:plasma membrane"/>
    <property type="evidence" value="ECO:0007669"/>
    <property type="project" value="UniProtKB-SubCell"/>
</dbReference>
<evidence type="ECO:0000256" key="3">
    <source>
        <dbReference type="ARBA" id="ARBA00022553"/>
    </source>
</evidence>
<feature type="transmembrane region" description="Helical" evidence="6">
    <location>
        <begin position="288"/>
        <end position="306"/>
    </location>
</feature>
<dbReference type="Gene3D" id="6.10.340.10">
    <property type="match status" value="1"/>
</dbReference>
<comment type="caution">
    <text evidence="8">The sequence shown here is derived from an EMBL/GenBank/DDBJ whole genome shotgun (WGS) entry which is preliminary data.</text>
</comment>
<evidence type="ECO:0000313" key="8">
    <source>
        <dbReference type="EMBL" id="GAE32167.1"/>
    </source>
</evidence>
<dbReference type="PANTHER" id="PTHR34220:SF7">
    <property type="entry name" value="SENSOR HISTIDINE KINASE YPDA"/>
    <property type="match status" value="1"/>
</dbReference>
<feature type="domain" description="HAMP" evidence="7">
    <location>
        <begin position="309"/>
        <end position="361"/>
    </location>
</feature>
<evidence type="ECO:0000256" key="6">
    <source>
        <dbReference type="SAM" id="Phobius"/>
    </source>
</evidence>
<accession>W4QJS4</accession>
<keyword evidence="2" id="KW-1003">Cell membrane</keyword>
<evidence type="ECO:0000256" key="1">
    <source>
        <dbReference type="ARBA" id="ARBA00004651"/>
    </source>
</evidence>
<dbReference type="RefSeq" id="WP_035346486.1">
    <property type="nucleotide sequence ID" value="NZ_BAUU01000030.1"/>
</dbReference>
<organism evidence="8 9">
    <name type="scientific">Halalkalibacter hemicellulosilyticusJCM 9152</name>
    <dbReference type="NCBI Taxonomy" id="1236971"/>
    <lineage>
        <taxon>Bacteria</taxon>
        <taxon>Bacillati</taxon>
        <taxon>Bacillota</taxon>
        <taxon>Bacilli</taxon>
        <taxon>Bacillales</taxon>
        <taxon>Bacillaceae</taxon>
        <taxon>Halalkalibacter</taxon>
    </lineage>
</organism>
<dbReference type="Proteomes" id="UP000018895">
    <property type="component" value="Unassembled WGS sequence"/>
</dbReference>
<keyword evidence="3" id="KW-0597">Phosphoprotein</keyword>